<dbReference type="Gene3D" id="3.30.1050.40">
    <property type="match status" value="1"/>
</dbReference>
<dbReference type="EMBL" id="JAVLVT010000008">
    <property type="protein sequence ID" value="MDS1271889.1"/>
    <property type="molecule type" value="Genomic_DNA"/>
</dbReference>
<proteinExistence type="predicted"/>
<evidence type="ECO:0000313" key="2">
    <source>
        <dbReference type="EMBL" id="MDS1271889.1"/>
    </source>
</evidence>
<gene>
    <name evidence="2" type="ORF">RIF23_16475</name>
</gene>
<dbReference type="Pfam" id="PF17844">
    <property type="entry name" value="SCP_3"/>
    <property type="match status" value="1"/>
</dbReference>
<accession>A0ABU2H996</accession>
<sequence length="157" mass="16601">MARQNSAAARRAQLRTVLNQQLAELHRPAYAGPDSESALVCAAVRTAVDALASGHTPERGLLRAAVRGSLAELGRRAPGSTLEVRVPPFGAAQCLEGPRHTRGTPPSVVETTPQVWLRLCSGDLDWHHAVAAREVAASGAHTDLGRVLPLYPVQPGN</sequence>
<protein>
    <submittedName>
        <fullName evidence="2">Sterol carrier family protein</fullName>
    </submittedName>
</protein>
<name>A0ABU2H996_9ACTN</name>
<evidence type="ECO:0000259" key="1">
    <source>
        <dbReference type="Pfam" id="PF17844"/>
    </source>
</evidence>
<dbReference type="InterPro" id="IPR041629">
    <property type="entry name" value="SCP_3"/>
</dbReference>
<comment type="caution">
    <text evidence="2">The sequence shown here is derived from an EMBL/GenBank/DDBJ whole genome shotgun (WGS) entry which is preliminary data.</text>
</comment>
<dbReference type="RefSeq" id="WP_310913444.1">
    <property type="nucleotide sequence ID" value="NZ_JAVLVT010000008.1"/>
</dbReference>
<dbReference type="Proteomes" id="UP001250214">
    <property type="component" value="Unassembled WGS sequence"/>
</dbReference>
<organism evidence="2 3">
    <name type="scientific">Lipingzhangella rawalii</name>
    <dbReference type="NCBI Taxonomy" id="2055835"/>
    <lineage>
        <taxon>Bacteria</taxon>
        <taxon>Bacillati</taxon>
        <taxon>Actinomycetota</taxon>
        <taxon>Actinomycetes</taxon>
        <taxon>Streptosporangiales</taxon>
        <taxon>Nocardiopsidaceae</taxon>
        <taxon>Lipingzhangella</taxon>
    </lineage>
</organism>
<feature type="domain" description="Bacterial SCP orthologue" evidence="1">
    <location>
        <begin position="59"/>
        <end position="150"/>
    </location>
</feature>
<evidence type="ECO:0000313" key="3">
    <source>
        <dbReference type="Proteomes" id="UP001250214"/>
    </source>
</evidence>
<keyword evidence="3" id="KW-1185">Reference proteome</keyword>
<reference evidence="3" key="1">
    <citation type="submission" date="2023-07" db="EMBL/GenBank/DDBJ databases">
        <title>Novel species in the genus Lipingzhangella isolated from Sambhar Salt Lake.</title>
        <authorList>
            <person name="Jiya N."/>
            <person name="Kajale S."/>
            <person name="Sharma A."/>
        </authorList>
    </citation>
    <scope>NUCLEOTIDE SEQUENCE [LARGE SCALE GENOMIC DNA]</scope>
    <source>
        <strain evidence="3">LS1_29</strain>
    </source>
</reference>